<dbReference type="GO" id="GO:0034599">
    <property type="term" value="P:cellular response to oxidative stress"/>
    <property type="evidence" value="ECO:0007669"/>
    <property type="project" value="InterPro"/>
</dbReference>
<dbReference type="Gene3D" id="3.40.109.10">
    <property type="entry name" value="NADH Oxidase"/>
    <property type="match status" value="1"/>
</dbReference>
<dbReference type="GO" id="GO:0016491">
    <property type="term" value="F:oxidoreductase activity"/>
    <property type="evidence" value="ECO:0007669"/>
    <property type="project" value="InterPro"/>
</dbReference>
<dbReference type="InterPro" id="IPR033877">
    <property type="entry name" value="Frm2/Hbn1"/>
</dbReference>
<gene>
    <name evidence="2" type="ORF">FIBSPDRAFT_857949</name>
</gene>
<dbReference type="Proteomes" id="UP000076532">
    <property type="component" value="Unassembled WGS sequence"/>
</dbReference>
<feature type="domain" description="Nitroreductase" evidence="1">
    <location>
        <begin position="11"/>
        <end position="152"/>
    </location>
</feature>
<dbReference type="InterPro" id="IPR000415">
    <property type="entry name" value="Nitroreductase-like"/>
</dbReference>
<dbReference type="InterPro" id="IPR029479">
    <property type="entry name" value="Nitroreductase"/>
</dbReference>
<proteinExistence type="predicted"/>
<dbReference type="SUPFAM" id="SSF55469">
    <property type="entry name" value="FMN-dependent nitroreductase-like"/>
    <property type="match status" value="1"/>
</dbReference>
<keyword evidence="3" id="KW-1185">Reference proteome</keyword>
<reference evidence="2 3" key="1">
    <citation type="journal article" date="2016" name="Mol. Biol. Evol.">
        <title>Comparative Genomics of Early-Diverging Mushroom-Forming Fungi Provides Insights into the Origins of Lignocellulose Decay Capabilities.</title>
        <authorList>
            <person name="Nagy L.G."/>
            <person name="Riley R."/>
            <person name="Tritt A."/>
            <person name="Adam C."/>
            <person name="Daum C."/>
            <person name="Floudas D."/>
            <person name="Sun H."/>
            <person name="Yadav J.S."/>
            <person name="Pangilinan J."/>
            <person name="Larsson K.H."/>
            <person name="Matsuura K."/>
            <person name="Barry K."/>
            <person name="Labutti K."/>
            <person name="Kuo R."/>
            <person name="Ohm R.A."/>
            <person name="Bhattacharya S.S."/>
            <person name="Shirouzu T."/>
            <person name="Yoshinaga Y."/>
            <person name="Martin F.M."/>
            <person name="Grigoriev I.V."/>
            <person name="Hibbett D.S."/>
        </authorList>
    </citation>
    <scope>NUCLEOTIDE SEQUENCE [LARGE SCALE GENOMIC DNA]</scope>
    <source>
        <strain evidence="2 3">CBS 109695</strain>
    </source>
</reference>
<name>A0A166MAU5_9AGAM</name>
<evidence type="ECO:0000313" key="3">
    <source>
        <dbReference type="Proteomes" id="UP000076532"/>
    </source>
</evidence>
<dbReference type="PANTHER" id="PTHR43035:SF1">
    <property type="entry name" value="FATTY ACID REPRESSION MUTANT PROTEIN 2-RELATED"/>
    <property type="match status" value="1"/>
</dbReference>
<dbReference type="Pfam" id="PF00881">
    <property type="entry name" value="Nitroreductase"/>
    <property type="match status" value="1"/>
</dbReference>
<accession>A0A166MAU5</accession>
<protein>
    <submittedName>
        <fullName evidence="2">Nitroreductase-like oxidoreductase</fullName>
    </submittedName>
</protein>
<evidence type="ECO:0000313" key="2">
    <source>
        <dbReference type="EMBL" id="KZP23808.1"/>
    </source>
</evidence>
<dbReference type="OrthoDB" id="2138173at2759"/>
<dbReference type="AlphaFoldDB" id="A0A166MAU5"/>
<organism evidence="2 3">
    <name type="scientific">Athelia psychrophila</name>
    <dbReference type="NCBI Taxonomy" id="1759441"/>
    <lineage>
        <taxon>Eukaryota</taxon>
        <taxon>Fungi</taxon>
        <taxon>Dikarya</taxon>
        <taxon>Basidiomycota</taxon>
        <taxon>Agaricomycotina</taxon>
        <taxon>Agaricomycetes</taxon>
        <taxon>Agaricomycetidae</taxon>
        <taxon>Atheliales</taxon>
        <taxon>Atheliaceae</taxon>
        <taxon>Athelia</taxon>
    </lineage>
</organism>
<dbReference type="EMBL" id="KV417530">
    <property type="protein sequence ID" value="KZP23808.1"/>
    <property type="molecule type" value="Genomic_DNA"/>
</dbReference>
<evidence type="ECO:0000259" key="1">
    <source>
        <dbReference type="Pfam" id="PF00881"/>
    </source>
</evidence>
<sequence>MSTTFMNALIARRGYYALSKSSPIPKAQIKSILETAVKHIPSSFNMQSARVVLLTGAASQNLWATIRTEFLATLGENASAIEMHKAKFDGYASGFGTVLFFEDQATVDKMAAAFPGLAGEFPVWSQNSAGMLQFAVWTALKAEGLGASLQHHGTPCSLCIDVSWFVD</sequence>
<dbReference type="STRING" id="436010.A0A166MAU5"/>
<dbReference type="PANTHER" id="PTHR43035">
    <property type="entry name" value="FATTY ACID REPRESSION MUTANT PROTEIN 2-RELATED"/>
    <property type="match status" value="1"/>
</dbReference>